<keyword evidence="3" id="KW-1185">Reference proteome</keyword>
<reference evidence="2 3" key="1">
    <citation type="submission" date="2019-06" db="EMBL/GenBank/DDBJ databases">
        <title>Genome Sequence of the Brown Rot Fungal Pathogen Monilinia laxa.</title>
        <authorList>
            <person name="De Miccolis Angelini R.M."/>
            <person name="Landi L."/>
            <person name="Abate D."/>
            <person name="Pollastro S."/>
            <person name="Romanazzi G."/>
            <person name="Faretra F."/>
        </authorList>
    </citation>
    <scope>NUCLEOTIDE SEQUENCE [LARGE SCALE GENOMIC DNA]</scope>
    <source>
        <strain evidence="2 3">Mlax316</strain>
    </source>
</reference>
<comment type="caution">
    <text evidence="2">The sequence shown here is derived from an EMBL/GenBank/DDBJ whole genome shotgun (WGS) entry which is preliminary data.</text>
</comment>
<dbReference type="Proteomes" id="UP000326757">
    <property type="component" value="Unassembled WGS sequence"/>
</dbReference>
<accession>A0A5N6KCJ5</accession>
<keyword evidence="1" id="KW-1133">Transmembrane helix</keyword>
<dbReference type="EMBL" id="VIGI01000004">
    <property type="protein sequence ID" value="KAB8301163.1"/>
    <property type="molecule type" value="Genomic_DNA"/>
</dbReference>
<feature type="transmembrane region" description="Helical" evidence="1">
    <location>
        <begin position="39"/>
        <end position="62"/>
    </location>
</feature>
<name>A0A5N6KCJ5_MONLA</name>
<evidence type="ECO:0000256" key="1">
    <source>
        <dbReference type="SAM" id="Phobius"/>
    </source>
</evidence>
<organism evidence="2 3">
    <name type="scientific">Monilinia laxa</name>
    <name type="common">Brown rot fungus</name>
    <name type="synonym">Sclerotinia laxa</name>
    <dbReference type="NCBI Taxonomy" id="61186"/>
    <lineage>
        <taxon>Eukaryota</taxon>
        <taxon>Fungi</taxon>
        <taxon>Dikarya</taxon>
        <taxon>Ascomycota</taxon>
        <taxon>Pezizomycotina</taxon>
        <taxon>Leotiomycetes</taxon>
        <taxon>Helotiales</taxon>
        <taxon>Sclerotiniaceae</taxon>
        <taxon>Monilinia</taxon>
    </lineage>
</organism>
<keyword evidence="1" id="KW-0472">Membrane</keyword>
<sequence length="69" mass="7734">MGVVRQAQRLHSGRLTFFPELKGLNGGYAQIRRRESVGCAFLIPAELPLPALAALSFLVFVLQSYKWFP</sequence>
<evidence type="ECO:0000313" key="2">
    <source>
        <dbReference type="EMBL" id="KAB8301163.1"/>
    </source>
</evidence>
<proteinExistence type="predicted"/>
<keyword evidence="1" id="KW-0812">Transmembrane</keyword>
<dbReference type="AlphaFoldDB" id="A0A5N6KCJ5"/>
<gene>
    <name evidence="2" type="ORF">EYC80_003060</name>
</gene>
<evidence type="ECO:0000313" key="3">
    <source>
        <dbReference type="Proteomes" id="UP000326757"/>
    </source>
</evidence>
<protein>
    <submittedName>
        <fullName evidence="2">Uncharacterized protein</fullName>
    </submittedName>
</protein>